<dbReference type="AlphaFoldDB" id="A0A067TDN4"/>
<reference evidence="4" key="1">
    <citation type="journal article" date="2014" name="Proc. Natl. Acad. Sci. U.S.A.">
        <title>Extensive sampling of basidiomycete genomes demonstrates inadequacy of the white-rot/brown-rot paradigm for wood decay fungi.</title>
        <authorList>
            <person name="Riley R."/>
            <person name="Salamov A.A."/>
            <person name="Brown D.W."/>
            <person name="Nagy L.G."/>
            <person name="Floudas D."/>
            <person name="Held B.W."/>
            <person name="Levasseur A."/>
            <person name="Lombard V."/>
            <person name="Morin E."/>
            <person name="Otillar R."/>
            <person name="Lindquist E.A."/>
            <person name="Sun H."/>
            <person name="LaButti K.M."/>
            <person name="Schmutz J."/>
            <person name="Jabbour D."/>
            <person name="Luo H."/>
            <person name="Baker S.E."/>
            <person name="Pisabarro A.G."/>
            <person name="Walton J.D."/>
            <person name="Blanchette R.A."/>
            <person name="Henrissat B."/>
            <person name="Martin F."/>
            <person name="Cullen D."/>
            <person name="Hibbett D.S."/>
            <person name="Grigoriev I.V."/>
        </authorList>
    </citation>
    <scope>NUCLEOTIDE SEQUENCE [LARGE SCALE GENOMIC DNA]</scope>
    <source>
        <strain evidence="4">CBS 339.88</strain>
    </source>
</reference>
<sequence length="257" mass="29440">MVRLATSVLAASLLAIPALAASSEQYERSVAESDLYGRDFLDVEDAMVAREQLEELFGRELVNDMEERSPFGLGLLFKGIKAVAKIGHKAHSAHDHAQNFQNNRQHRREFDDEEFDLRDFDEDLEVREPGKFGAAFRVAKSLVHKHGHHAQNLGQFIPQNNDQNQRREFDEELDARDFDEDLEAREPGRFGAVFRAAKGFMHKHGHHAQNMGQSMQQGNDQNQRREFDEELDARDFDEDLEAREPGRFGAVFVYFPG</sequence>
<evidence type="ECO:0000313" key="3">
    <source>
        <dbReference type="EMBL" id="KDR80427.1"/>
    </source>
</evidence>
<proteinExistence type="predicted"/>
<feature type="signal peptide" evidence="2">
    <location>
        <begin position="1"/>
        <end position="20"/>
    </location>
</feature>
<keyword evidence="2" id="KW-0732">Signal</keyword>
<dbReference type="HOGENOM" id="CLU_1082000_0_0_1"/>
<feature type="compositionally biased region" description="Polar residues" evidence="1">
    <location>
        <begin position="210"/>
        <end position="221"/>
    </location>
</feature>
<keyword evidence="4" id="KW-1185">Reference proteome</keyword>
<accession>A0A067TDN4</accession>
<feature type="chain" id="PRO_5001649325" evidence="2">
    <location>
        <begin position="21"/>
        <end position="257"/>
    </location>
</feature>
<protein>
    <submittedName>
        <fullName evidence="3">Uncharacterized protein</fullName>
    </submittedName>
</protein>
<dbReference type="STRING" id="685588.A0A067TDN4"/>
<evidence type="ECO:0000256" key="2">
    <source>
        <dbReference type="SAM" id="SignalP"/>
    </source>
</evidence>
<name>A0A067TDN4_GALM3</name>
<dbReference type="Proteomes" id="UP000027222">
    <property type="component" value="Unassembled WGS sequence"/>
</dbReference>
<evidence type="ECO:0000256" key="1">
    <source>
        <dbReference type="SAM" id="MobiDB-lite"/>
    </source>
</evidence>
<dbReference type="OrthoDB" id="3064941at2759"/>
<gene>
    <name evidence="3" type="ORF">GALMADRAFT_265578</name>
</gene>
<organism evidence="3 4">
    <name type="scientific">Galerina marginata (strain CBS 339.88)</name>
    <dbReference type="NCBI Taxonomy" id="685588"/>
    <lineage>
        <taxon>Eukaryota</taxon>
        <taxon>Fungi</taxon>
        <taxon>Dikarya</taxon>
        <taxon>Basidiomycota</taxon>
        <taxon>Agaricomycotina</taxon>
        <taxon>Agaricomycetes</taxon>
        <taxon>Agaricomycetidae</taxon>
        <taxon>Agaricales</taxon>
        <taxon>Agaricineae</taxon>
        <taxon>Strophariaceae</taxon>
        <taxon>Galerina</taxon>
    </lineage>
</organism>
<dbReference type="EMBL" id="KL142372">
    <property type="protein sequence ID" value="KDR80427.1"/>
    <property type="molecule type" value="Genomic_DNA"/>
</dbReference>
<evidence type="ECO:0000313" key="4">
    <source>
        <dbReference type="Proteomes" id="UP000027222"/>
    </source>
</evidence>
<feature type="region of interest" description="Disordered" evidence="1">
    <location>
        <begin position="204"/>
        <end position="226"/>
    </location>
</feature>